<dbReference type="Proteomes" id="UP001604335">
    <property type="component" value="Unassembled WGS sequence"/>
</dbReference>
<keyword evidence="4" id="KW-1185">Reference proteome</keyword>
<evidence type="ECO:0000256" key="2">
    <source>
        <dbReference type="SAM" id="Phobius"/>
    </source>
</evidence>
<sequence>MLEAITVTNHPDSGIEPDSGSKEPIGTVLAMVAAMVAAAGPGLGKFVELIR</sequence>
<feature type="transmembrane region" description="Helical" evidence="2">
    <location>
        <begin position="25"/>
        <end position="47"/>
    </location>
</feature>
<gene>
    <name evidence="3" type="ORF">VPK24_15810</name>
</gene>
<accession>A0ABW7CDA0</accession>
<dbReference type="EMBL" id="JAZAQF010000086">
    <property type="protein sequence ID" value="MFG3819109.1"/>
    <property type="molecule type" value="Genomic_DNA"/>
</dbReference>
<keyword evidence="2" id="KW-1133">Transmembrane helix</keyword>
<feature type="compositionally biased region" description="Polar residues" evidence="1">
    <location>
        <begin position="1"/>
        <end position="11"/>
    </location>
</feature>
<evidence type="ECO:0000313" key="4">
    <source>
        <dbReference type="Proteomes" id="UP001604335"/>
    </source>
</evidence>
<organism evidence="3 4">
    <name type="scientific">Limnothrix redekei LRLZ20PSL1</name>
    <dbReference type="NCBI Taxonomy" id="3112953"/>
    <lineage>
        <taxon>Bacteria</taxon>
        <taxon>Bacillati</taxon>
        <taxon>Cyanobacteriota</taxon>
        <taxon>Cyanophyceae</taxon>
        <taxon>Pseudanabaenales</taxon>
        <taxon>Pseudanabaenaceae</taxon>
        <taxon>Limnothrix</taxon>
    </lineage>
</organism>
<reference evidence="4" key="1">
    <citation type="journal article" date="2024" name="Algal Res.">
        <title>Biochemical, toxicological and genomic investigation of a high-biomass producing Limnothrix strain isolated from Italian shallow drinking water reservoir.</title>
        <authorList>
            <person name="Simonazzi M."/>
            <person name="Shishido T.K."/>
            <person name="Delbaje E."/>
            <person name="Wahlsten M."/>
            <person name="Fewer D.P."/>
            <person name="Sivonen K."/>
            <person name="Pezzolesi L."/>
            <person name="Pistocchi R."/>
        </authorList>
    </citation>
    <scope>NUCLEOTIDE SEQUENCE [LARGE SCALE GENOMIC DNA]</scope>
    <source>
        <strain evidence="4">LRLZ20PSL1</strain>
    </source>
</reference>
<proteinExistence type="predicted"/>
<evidence type="ECO:0000313" key="3">
    <source>
        <dbReference type="EMBL" id="MFG3819109.1"/>
    </source>
</evidence>
<comment type="caution">
    <text evidence="3">The sequence shown here is derived from an EMBL/GenBank/DDBJ whole genome shotgun (WGS) entry which is preliminary data.</text>
</comment>
<keyword evidence="2" id="KW-0472">Membrane</keyword>
<feature type="region of interest" description="Disordered" evidence="1">
    <location>
        <begin position="1"/>
        <end position="21"/>
    </location>
</feature>
<name>A0ABW7CDA0_9CYAN</name>
<evidence type="ECO:0000256" key="1">
    <source>
        <dbReference type="SAM" id="MobiDB-lite"/>
    </source>
</evidence>
<keyword evidence="2" id="KW-0812">Transmembrane</keyword>
<protein>
    <submittedName>
        <fullName evidence="3">Uncharacterized protein</fullName>
    </submittedName>
</protein>